<dbReference type="GO" id="GO:0046081">
    <property type="term" value="P:dUTP catabolic process"/>
    <property type="evidence" value="ECO:0007669"/>
    <property type="project" value="TreeGrafter"/>
</dbReference>
<dbReference type="CDD" id="cd11528">
    <property type="entry name" value="NTP-PPase_MazG_Nterm"/>
    <property type="match status" value="1"/>
</dbReference>
<evidence type="ECO:0000259" key="2">
    <source>
        <dbReference type="Pfam" id="PF03819"/>
    </source>
</evidence>
<dbReference type="EMBL" id="CAEZZM010000035">
    <property type="protein sequence ID" value="CAB4759885.1"/>
    <property type="molecule type" value="Genomic_DNA"/>
</dbReference>
<proteinExistence type="predicted"/>
<dbReference type="InterPro" id="IPR000878">
    <property type="entry name" value="4pyrrol_Mease"/>
</dbReference>
<dbReference type="Pfam" id="PF00590">
    <property type="entry name" value="TP_methylase"/>
    <property type="match status" value="1"/>
</dbReference>
<dbReference type="SUPFAM" id="SSF53790">
    <property type="entry name" value="Tetrapyrrole methylase"/>
    <property type="match status" value="1"/>
</dbReference>
<name>A0A6J6UKX4_9ZZZZ</name>
<protein>
    <submittedName>
        <fullName evidence="3">Unannotated protein</fullName>
    </submittedName>
</protein>
<dbReference type="CDD" id="cd11723">
    <property type="entry name" value="YabN_N_like"/>
    <property type="match status" value="1"/>
</dbReference>
<dbReference type="InterPro" id="IPR035996">
    <property type="entry name" value="4pyrrol_Methylase_sf"/>
</dbReference>
<dbReference type="InterPro" id="IPR048015">
    <property type="entry name" value="NTP-PPase_MazG-like_N"/>
</dbReference>
<dbReference type="InterPro" id="IPR014777">
    <property type="entry name" value="4pyrrole_Mease_sub1"/>
</dbReference>
<dbReference type="NCBIfam" id="TIGR00444">
    <property type="entry name" value="mazG"/>
    <property type="match status" value="1"/>
</dbReference>
<dbReference type="GO" id="GO:0046076">
    <property type="term" value="P:dTTP catabolic process"/>
    <property type="evidence" value="ECO:0007669"/>
    <property type="project" value="TreeGrafter"/>
</dbReference>
<dbReference type="NCBIfam" id="NF007113">
    <property type="entry name" value="PRK09562.1"/>
    <property type="match status" value="1"/>
</dbReference>
<dbReference type="GO" id="GO:0006203">
    <property type="term" value="P:dGTP catabolic process"/>
    <property type="evidence" value="ECO:0007669"/>
    <property type="project" value="TreeGrafter"/>
</dbReference>
<dbReference type="PANTHER" id="PTHR30522">
    <property type="entry name" value="NUCLEOSIDE TRIPHOSPHATE PYROPHOSPHOHYDROLASE"/>
    <property type="match status" value="1"/>
</dbReference>
<organism evidence="3">
    <name type="scientific">freshwater metagenome</name>
    <dbReference type="NCBI Taxonomy" id="449393"/>
    <lineage>
        <taxon>unclassified sequences</taxon>
        <taxon>metagenomes</taxon>
        <taxon>ecological metagenomes</taxon>
    </lineage>
</organism>
<feature type="domain" description="NTP pyrophosphohydrolase MazG-like" evidence="2">
    <location>
        <begin position="394"/>
        <end position="450"/>
    </location>
</feature>
<dbReference type="InterPro" id="IPR035013">
    <property type="entry name" value="YabN_N"/>
</dbReference>
<dbReference type="Gene3D" id="3.40.1010.10">
    <property type="entry name" value="Cobalt-precorrin-4 Transmethylase, Domain 1"/>
    <property type="match status" value="1"/>
</dbReference>
<evidence type="ECO:0000313" key="3">
    <source>
        <dbReference type="EMBL" id="CAB4759885.1"/>
    </source>
</evidence>
<reference evidence="3" key="1">
    <citation type="submission" date="2020-05" db="EMBL/GenBank/DDBJ databases">
        <authorList>
            <person name="Chiriac C."/>
            <person name="Salcher M."/>
            <person name="Ghai R."/>
            <person name="Kavagutti S V."/>
        </authorList>
    </citation>
    <scope>NUCLEOTIDE SEQUENCE</scope>
</reference>
<dbReference type="InterPro" id="IPR048011">
    <property type="entry name" value="NTP-PPase_MazG-like_C"/>
</dbReference>
<feature type="domain" description="NTP pyrophosphohydrolase MazG-like" evidence="2">
    <location>
        <begin position="245"/>
        <end position="324"/>
    </location>
</feature>
<dbReference type="Pfam" id="PF03819">
    <property type="entry name" value="MazG"/>
    <property type="match status" value="2"/>
</dbReference>
<dbReference type="FunFam" id="1.10.287.1080:FF:000001">
    <property type="entry name" value="Nucleoside triphosphate pyrophosphohydrolase"/>
    <property type="match status" value="1"/>
</dbReference>
<dbReference type="GO" id="GO:0006950">
    <property type="term" value="P:response to stress"/>
    <property type="evidence" value="ECO:0007669"/>
    <property type="project" value="UniProtKB-ARBA"/>
</dbReference>
<dbReference type="Gene3D" id="1.10.287.1080">
    <property type="entry name" value="MazG-like"/>
    <property type="match status" value="2"/>
</dbReference>
<dbReference type="GO" id="GO:0046061">
    <property type="term" value="P:dATP catabolic process"/>
    <property type="evidence" value="ECO:0007669"/>
    <property type="project" value="TreeGrafter"/>
</dbReference>
<dbReference type="GO" id="GO:0046047">
    <property type="term" value="P:TTP catabolic process"/>
    <property type="evidence" value="ECO:0007669"/>
    <property type="project" value="TreeGrafter"/>
</dbReference>
<accession>A0A6J6UKX4</accession>
<feature type="domain" description="Tetrapyrrole methylase" evidence="1">
    <location>
        <begin position="5"/>
        <end position="200"/>
    </location>
</feature>
<dbReference type="PANTHER" id="PTHR30522:SF0">
    <property type="entry name" value="NUCLEOSIDE TRIPHOSPHATE PYROPHOSPHOHYDROLASE"/>
    <property type="match status" value="1"/>
</dbReference>
<dbReference type="AlphaFoldDB" id="A0A6J6UKX4"/>
<dbReference type="GO" id="GO:0046052">
    <property type="term" value="P:UTP catabolic process"/>
    <property type="evidence" value="ECO:0007669"/>
    <property type="project" value="TreeGrafter"/>
</dbReference>
<dbReference type="InterPro" id="IPR004518">
    <property type="entry name" value="MazG-like_dom"/>
</dbReference>
<dbReference type="InterPro" id="IPR011551">
    <property type="entry name" value="NTP_PyrPHydrolase_MazG"/>
</dbReference>
<evidence type="ECO:0000259" key="1">
    <source>
        <dbReference type="Pfam" id="PF00590"/>
    </source>
</evidence>
<gene>
    <name evidence="3" type="ORF">UFOPK2872_00444</name>
</gene>
<dbReference type="SUPFAM" id="SSF101386">
    <property type="entry name" value="all-alpha NTP pyrophosphatases"/>
    <property type="match status" value="2"/>
</dbReference>
<dbReference type="CDD" id="cd11529">
    <property type="entry name" value="NTP-PPase_MazG_Cterm"/>
    <property type="match status" value="1"/>
</dbReference>
<dbReference type="GO" id="GO:0047429">
    <property type="term" value="F:nucleoside triphosphate diphosphatase activity"/>
    <property type="evidence" value="ECO:0007669"/>
    <property type="project" value="InterPro"/>
</dbReference>
<sequence length="488" mass="53776">MTAQIVIVGLGPGPRDTVTDATLQAIARIKTQFIRTRRHPTADLMPTATSFDDLYETLDTFDEVYSAITEQLVASAIEHGEILYAVPGSPLILESSVAALRTDTRVTVSVLPAMSFLDLAWEALGVDPVNAGVRLIDGHRFAIEAAGERGPLLVAQTHADWVLSEVKLAFDAAIGNEPVVLLHHLGLPDQRVEHTTWQELDRVLPPDHLTTLYIPQLAQPIAGEMVKLHQLARTLREQCPWDIEQTHDSLIKHLLEEAYEVVDAIQQLDADNPDTDEALIEELGDLLYQVEFHSTIAEQQGRFTLADVARSIHDKLVRRHPHVFGDTVATSADDVVGTWDAVKREERKNNDKKSDSIFSGVAKASPALSYATKIQKRAADVGFDWPSAAGAFEKIAEESQELLEASALDDDKAASMELGDLLFSVVNLARHLGHDAETALRLASDKFRARFEIVETLAAQRNIDLQTATLELLDSLWDEAKAFTTISE</sequence>
<dbReference type="GO" id="GO:0008168">
    <property type="term" value="F:methyltransferase activity"/>
    <property type="evidence" value="ECO:0007669"/>
    <property type="project" value="InterPro"/>
</dbReference>